<protein>
    <submittedName>
        <fullName evidence="1">Uncharacterized protein</fullName>
    </submittedName>
</protein>
<accession>A0ABX2D4E4</accession>
<organism evidence="1 2">
    <name type="scientific">Microcoleus asticus IPMA8</name>
    <dbReference type="NCBI Taxonomy" id="2563858"/>
    <lineage>
        <taxon>Bacteria</taxon>
        <taxon>Bacillati</taxon>
        <taxon>Cyanobacteriota</taxon>
        <taxon>Cyanophyceae</taxon>
        <taxon>Oscillatoriophycideae</taxon>
        <taxon>Oscillatoriales</taxon>
        <taxon>Microcoleaceae</taxon>
        <taxon>Microcoleus</taxon>
        <taxon>Microcoleus asticus</taxon>
    </lineage>
</organism>
<dbReference type="Proteomes" id="UP000702425">
    <property type="component" value="Unassembled WGS sequence"/>
</dbReference>
<proteinExistence type="predicted"/>
<reference evidence="1 2" key="1">
    <citation type="journal article" date="2020" name="Sci. Rep.">
        <title>A novel cyanobacterial geosmin producer, revising GeoA distribution and dispersion patterns in Bacteria.</title>
        <authorList>
            <person name="Churro C."/>
            <person name="Semedo-Aguiar A.P."/>
            <person name="Silva A.D."/>
            <person name="Pereira-Leal J.B."/>
            <person name="Leite R.B."/>
        </authorList>
    </citation>
    <scope>NUCLEOTIDE SEQUENCE [LARGE SCALE GENOMIC DNA]</scope>
    <source>
        <strain evidence="1 2">IPMA8</strain>
    </source>
</reference>
<gene>
    <name evidence="1" type="ORF">E5S67_05298</name>
</gene>
<sequence length="97" mass="11289">MTLTPEESLDRMEAAANQFYMLATATDCHAYIEFTGLLREYCKVCRENLARGIDFRELNGHRSQRMELQPYELHYFQEKFNCIFQGLLRVEGVSGDG</sequence>
<evidence type="ECO:0000313" key="2">
    <source>
        <dbReference type="Proteomes" id="UP000702425"/>
    </source>
</evidence>
<dbReference type="RefSeq" id="WP_172191635.1">
    <property type="nucleotide sequence ID" value="NZ_CAWPPK010000041.1"/>
</dbReference>
<comment type="caution">
    <text evidence="1">The sequence shown here is derived from an EMBL/GenBank/DDBJ whole genome shotgun (WGS) entry which is preliminary data.</text>
</comment>
<name>A0ABX2D4E4_9CYAN</name>
<dbReference type="EMBL" id="SRRZ01000135">
    <property type="protein sequence ID" value="NQE37525.1"/>
    <property type="molecule type" value="Genomic_DNA"/>
</dbReference>
<evidence type="ECO:0000313" key="1">
    <source>
        <dbReference type="EMBL" id="NQE37525.1"/>
    </source>
</evidence>
<keyword evidence="2" id="KW-1185">Reference proteome</keyword>